<organism evidence="4 5">
    <name type="scientific">Physocladia obscura</name>
    <dbReference type="NCBI Taxonomy" id="109957"/>
    <lineage>
        <taxon>Eukaryota</taxon>
        <taxon>Fungi</taxon>
        <taxon>Fungi incertae sedis</taxon>
        <taxon>Chytridiomycota</taxon>
        <taxon>Chytridiomycota incertae sedis</taxon>
        <taxon>Chytridiomycetes</taxon>
        <taxon>Chytridiales</taxon>
        <taxon>Chytriomycetaceae</taxon>
        <taxon>Physocladia</taxon>
    </lineage>
</organism>
<keyword evidence="2" id="KW-0521">NADP</keyword>
<dbReference type="PANTHER" id="PTHR24320:SF282">
    <property type="entry name" value="WW DOMAIN-CONTAINING OXIDOREDUCTASE"/>
    <property type="match status" value="1"/>
</dbReference>
<evidence type="ECO:0000313" key="4">
    <source>
        <dbReference type="EMBL" id="KAJ3092763.1"/>
    </source>
</evidence>
<evidence type="ECO:0000313" key="5">
    <source>
        <dbReference type="Proteomes" id="UP001211907"/>
    </source>
</evidence>
<name>A0AAD5XBG8_9FUNG</name>
<dbReference type="Proteomes" id="UP001211907">
    <property type="component" value="Unassembled WGS sequence"/>
</dbReference>
<protein>
    <submittedName>
        <fullName evidence="4">Uncharacterized protein</fullName>
    </submittedName>
</protein>
<comment type="caution">
    <text evidence="4">The sequence shown here is derived from an EMBL/GenBank/DDBJ whole genome shotgun (WGS) entry which is preliminary data.</text>
</comment>
<keyword evidence="3" id="KW-0560">Oxidoreductase</keyword>
<keyword evidence="5" id="KW-1185">Reference proteome</keyword>
<dbReference type="PANTHER" id="PTHR24320">
    <property type="entry name" value="RETINOL DEHYDROGENASE"/>
    <property type="match status" value="1"/>
</dbReference>
<comment type="similarity">
    <text evidence="1">Belongs to the short-chain dehydrogenases/reductases (SDR) family.</text>
</comment>
<dbReference type="EMBL" id="JADGJH010003198">
    <property type="protein sequence ID" value="KAJ3092763.1"/>
    <property type="molecule type" value="Genomic_DNA"/>
</dbReference>
<dbReference type="InterPro" id="IPR036291">
    <property type="entry name" value="NAD(P)-bd_dom_sf"/>
</dbReference>
<dbReference type="Pfam" id="PF00106">
    <property type="entry name" value="adh_short"/>
    <property type="match status" value="1"/>
</dbReference>
<sequence length="320" mass="34857">MGWFPSAFGSKTVSEREMERYLASLAPDALAGKTALVTGGSSGIGFEVSKTLAAKGASVFIAARNKQKAIAATIAIRQLVPTADVNVIRLDLADLDETKRSALMIAQNIGKIDILVANAGVFSLDSASFSADGYESHFQTNHLGHFMLVRGLMPVILKAHAPRIVVISSALQRKCVSSGIDYDSLTTKKNYSGVYLYGQSNLANALFATELNERYSDKVFVNSVHPGGVATSIFRPRRFTFLWLLSPLVNLYFWLNWLTPKQGSLSTLFAALSPDVEEKKIKGKYIVPFGVVSNAHHPLALDTGASKKLWEYSEDICSKF</sequence>
<evidence type="ECO:0000256" key="3">
    <source>
        <dbReference type="ARBA" id="ARBA00023002"/>
    </source>
</evidence>
<dbReference type="InterPro" id="IPR002347">
    <property type="entry name" value="SDR_fam"/>
</dbReference>
<dbReference type="PRINTS" id="PR00081">
    <property type="entry name" value="GDHRDH"/>
</dbReference>
<dbReference type="AlphaFoldDB" id="A0AAD5XBG8"/>
<dbReference type="GO" id="GO:0016491">
    <property type="term" value="F:oxidoreductase activity"/>
    <property type="evidence" value="ECO:0007669"/>
    <property type="project" value="UniProtKB-KW"/>
</dbReference>
<accession>A0AAD5XBG8</accession>
<dbReference type="SUPFAM" id="SSF51735">
    <property type="entry name" value="NAD(P)-binding Rossmann-fold domains"/>
    <property type="match status" value="1"/>
</dbReference>
<dbReference type="Gene3D" id="3.40.50.720">
    <property type="entry name" value="NAD(P)-binding Rossmann-like Domain"/>
    <property type="match status" value="1"/>
</dbReference>
<reference evidence="4" key="1">
    <citation type="submission" date="2020-05" db="EMBL/GenBank/DDBJ databases">
        <title>Phylogenomic resolution of chytrid fungi.</title>
        <authorList>
            <person name="Stajich J.E."/>
            <person name="Amses K."/>
            <person name="Simmons R."/>
            <person name="Seto K."/>
            <person name="Myers J."/>
            <person name="Bonds A."/>
            <person name="Quandt C.A."/>
            <person name="Barry K."/>
            <person name="Liu P."/>
            <person name="Grigoriev I."/>
            <person name="Longcore J.E."/>
            <person name="James T.Y."/>
        </authorList>
    </citation>
    <scope>NUCLEOTIDE SEQUENCE</scope>
    <source>
        <strain evidence="4">JEL0513</strain>
    </source>
</reference>
<gene>
    <name evidence="4" type="ORF">HK100_006847</name>
</gene>
<evidence type="ECO:0000256" key="2">
    <source>
        <dbReference type="ARBA" id="ARBA00022857"/>
    </source>
</evidence>
<evidence type="ECO:0000256" key="1">
    <source>
        <dbReference type="ARBA" id="ARBA00006484"/>
    </source>
</evidence>
<proteinExistence type="inferred from homology"/>